<evidence type="ECO:0000256" key="2">
    <source>
        <dbReference type="ARBA" id="ARBA00023002"/>
    </source>
</evidence>
<dbReference type="SUPFAM" id="SSF51735">
    <property type="entry name" value="NAD(P)-binding Rossmann-fold domains"/>
    <property type="match status" value="1"/>
</dbReference>
<feature type="domain" description="Gfo/Idh/MocA-like oxidoreductase N-terminal" evidence="3">
    <location>
        <begin position="3"/>
        <end position="115"/>
    </location>
</feature>
<protein>
    <submittedName>
        <fullName evidence="5">Unannotated protein</fullName>
    </submittedName>
</protein>
<dbReference type="InterPro" id="IPR036291">
    <property type="entry name" value="NAD(P)-bd_dom_sf"/>
</dbReference>
<dbReference type="InterPro" id="IPR050984">
    <property type="entry name" value="Gfo/Idh/MocA_domain"/>
</dbReference>
<evidence type="ECO:0000256" key="1">
    <source>
        <dbReference type="ARBA" id="ARBA00010928"/>
    </source>
</evidence>
<dbReference type="PANTHER" id="PTHR22604">
    <property type="entry name" value="OXIDOREDUCTASES"/>
    <property type="match status" value="1"/>
</dbReference>
<comment type="similarity">
    <text evidence="1">Belongs to the Gfo/Idh/MocA family.</text>
</comment>
<dbReference type="EMBL" id="CAESAJ010000013">
    <property type="protein sequence ID" value="CAB4331891.1"/>
    <property type="molecule type" value="Genomic_DNA"/>
</dbReference>
<dbReference type="Gene3D" id="3.30.360.10">
    <property type="entry name" value="Dihydrodipicolinate Reductase, domain 2"/>
    <property type="match status" value="1"/>
</dbReference>
<feature type="domain" description="GFO/IDH/MocA-like oxidoreductase" evidence="4">
    <location>
        <begin position="127"/>
        <end position="244"/>
    </location>
</feature>
<evidence type="ECO:0000313" key="5">
    <source>
        <dbReference type="EMBL" id="CAB4331891.1"/>
    </source>
</evidence>
<gene>
    <name evidence="5" type="ORF">UFOPK3770_00254</name>
</gene>
<evidence type="ECO:0000259" key="4">
    <source>
        <dbReference type="Pfam" id="PF22725"/>
    </source>
</evidence>
<dbReference type="InterPro" id="IPR055170">
    <property type="entry name" value="GFO_IDH_MocA-like_dom"/>
</dbReference>
<dbReference type="PANTHER" id="PTHR22604:SF105">
    <property type="entry name" value="TRANS-1,2-DIHYDROBENZENE-1,2-DIOL DEHYDROGENASE"/>
    <property type="match status" value="1"/>
</dbReference>
<dbReference type="GO" id="GO:0000166">
    <property type="term" value="F:nucleotide binding"/>
    <property type="evidence" value="ECO:0007669"/>
    <property type="project" value="InterPro"/>
</dbReference>
<organism evidence="5">
    <name type="scientific">freshwater metagenome</name>
    <dbReference type="NCBI Taxonomy" id="449393"/>
    <lineage>
        <taxon>unclassified sequences</taxon>
        <taxon>metagenomes</taxon>
        <taxon>ecological metagenomes</taxon>
    </lineage>
</organism>
<keyword evidence="2" id="KW-0560">Oxidoreductase</keyword>
<dbReference type="Pfam" id="PF01408">
    <property type="entry name" value="GFO_IDH_MocA"/>
    <property type="match status" value="1"/>
</dbReference>
<accession>A0A6J5YNR4</accession>
<sequence>MTIRWGFLGASWVASTALVPAVAAAHNATLFAVASRDPERSQKLNPTKVHATYADLISDPDVDAVYISLANHLHLEWAVKALNAGKHILCEKPLATSYAEAKAMSDAAVANDKLLVEAVWTRWHPRFERMVELVQGGDIGQLQAIDSAFTFTTTFTENYRLSPEMGGGSLLDVGPYQAHVWSALAAKESKLAIESASANFGPTGIDLTTQVNVTLDDSIAVSALTSFEQAEIQSLVVSGKSGTITFPLGQAFTSWKEASSIRIGDLVEDFAPVDPFTLMIEAVGNRINGEPVWLPSLRESLWVMDALDKIKVSSR</sequence>
<dbReference type="AlphaFoldDB" id="A0A6J5YNR4"/>
<dbReference type="GO" id="GO:0016491">
    <property type="term" value="F:oxidoreductase activity"/>
    <property type="evidence" value="ECO:0007669"/>
    <property type="project" value="UniProtKB-KW"/>
</dbReference>
<dbReference type="Gene3D" id="3.40.50.720">
    <property type="entry name" value="NAD(P)-binding Rossmann-like Domain"/>
    <property type="match status" value="1"/>
</dbReference>
<dbReference type="Pfam" id="PF22725">
    <property type="entry name" value="GFO_IDH_MocA_C3"/>
    <property type="match status" value="1"/>
</dbReference>
<dbReference type="InterPro" id="IPR000683">
    <property type="entry name" value="Gfo/Idh/MocA-like_OxRdtase_N"/>
</dbReference>
<reference evidence="5" key="1">
    <citation type="submission" date="2020-05" db="EMBL/GenBank/DDBJ databases">
        <authorList>
            <person name="Chiriac C."/>
            <person name="Salcher M."/>
            <person name="Ghai R."/>
            <person name="Kavagutti S V."/>
        </authorList>
    </citation>
    <scope>NUCLEOTIDE SEQUENCE</scope>
</reference>
<dbReference type="SUPFAM" id="SSF55347">
    <property type="entry name" value="Glyceraldehyde-3-phosphate dehydrogenase-like, C-terminal domain"/>
    <property type="match status" value="1"/>
</dbReference>
<proteinExistence type="inferred from homology"/>
<name>A0A6J5YNR4_9ZZZZ</name>
<evidence type="ECO:0000259" key="3">
    <source>
        <dbReference type="Pfam" id="PF01408"/>
    </source>
</evidence>